<dbReference type="EMBL" id="RSDO01000010">
    <property type="protein sequence ID" value="RRR52455.1"/>
    <property type="molecule type" value="Genomic_DNA"/>
</dbReference>
<dbReference type="Gene3D" id="3.20.20.190">
    <property type="entry name" value="Phosphatidylinositol (PI) phosphodiesterase"/>
    <property type="match status" value="1"/>
</dbReference>
<dbReference type="SUPFAM" id="SSF51695">
    <property type="entry name" value="PLC-like phosphodiesterases"/>
    <property type="match status" value="1"/>
</dbReference>
<reference evidence="3 4" key="1">
    <citation type="submission" date="2018-11" db="EMBL/GenBank/DDBJ databases">
        <authorList>
            <person name="Stevens M.J."/>
            <person name="Cernela N."/>
            <person name="Spoerry Serrano N."/>
            <person name="Schmitt S."/>
            <person name="Schrenzel J."/>
            <person name="Stephan R."/>
        </authorList>
    </citation>
    <scope>NUCLEOTIDE SEQUENCE [LARGE SCALE GENOMIC DNA]</scope>
    <source>
        <strain evidence="3 4">PP422</strain>
    </source>
</reference>
<gene>
    <name evidence="3" type="ORF">EI998_06555</name>
</gene>
<evidence type="ECO:0000256" key="1">
    <source>
        <dbReference type="SAM" id="Phobius"/>
    </source>
</evidence>
<dbReference type="GO" id="GO:0008081">
    <property type="term" value="F:phosphoric diester hydrolase activity"/>
    <property type="evidence" value="ECO:0007669"/>
    <property type="project" value="InterPro"/>
</dbReference>
<dbReference type="AlphaFoldDB" id="A0A3R8R7L5"/>
<proteinExistence type="predicted"/>
<dbReference type="PANTHER" id="PTHR46211">
    <property type="entry name" value="GLYCEROPHOSPHORYL DIESTER PHOSPHODIESTERASE"/>
    <property type="match status" value="1"/>
</dbReference>
<feature type="transmembrane region" description="Helical" evidence="1">
    <location>
        <begin position="95"/>
        <end position="115"/>
    </location>
</feature>
<reference evidence="3 4" key="2">
    <citation type="submission" date="2018-12" db="EMBL/GenBank/DDBJ databases">
        <title>Whole-genome sequences of fifteen clinical Streptococcus suis strains isolated from pigs between 2006 and 2018.</title>
        <authorList>
            <person name="Stevens M.J.A."/>
            <person name="Cernela N."/>
            <person name="Spoerry Serrano N."/>
            <person name="Schmitt S."/>
            <person name="Schrenzel J."/>
            <person name="Stephan R."/>
        </authorList>
    </citation>
    <scope>NUCLEOTIDE SEQUENCE [LARGE SCALE GENOMIC DNA]</scope>
    <source>
        <strain evidence="3 4">PP422</strain>
    </source>
</reference>
<evidence type="ECO:0000259" key="2">
    <source>
        <dbReference type="PROSITE" id="PS51704"/>
    </source>
</evidence>
<dbReference type="InterPro" id="IPR017946">
    <property type="entry name" value="PLC-like_Pdiesterase_TIM-brl"/>
</dbReference>
<organism evidence="3 4">
    <name type="scientific">Streptococcus suis</name>
    <dbReference type="NCBI Taxonomy" id="1307"/>
    <lineage>
        <taxon>Bacteria</taxon>
        <taxon>Bacillati</taxon>
        <taxon>Bacillota</taxon>
        <taxon>Bacilli</taxon>
        <taxon>Lactobacillales</taxon>
        <taxon>Streptococcaceae</taxon>
        <taxon>Streptococcus</taxon>
    </lineage>
</organism>
<feature type="domain" description="GP-PDE" evidence="2">
    <location>
        <begin position="127"/>
        <end position="356"/>
    </location>
</feature>
<dbReference type="InterPro" id="IPR030395">
    <property type="entry name" value="GP_PDE_dom"/>
</dbReference>
<keyword evidence="1" id="KW-0472">Membrane</keyword>
<protein>
    <recommendedName>
        <fullName evidence="2">GP-PDE domain-containing protein</fullName>
    </recommendedName>
</protein>
<accession>A0A3R8R7L5</accession>
<dbReference type="PANTHER" id="PTHR46211:SF8">
    <property type="entry name" value="PHOSPHODIESTERASE"/>
    <property type="match status" value="1"/>
</dbReference>
<sequence>MKQSIKSNIRKRKIQRPLWKKLAIGLLVPLLALGLWYSVSLANYYLQAHLTERFPQHVQEIYFILFALLYSGLVLVLSFSLWLWWKVIFDEKFTWWKPASLLVVWLPVFPVFYLVKQEARQIIPKSPQVISHRALNGPSAVENSLEAFQISSKSKFDYIEIDIWETADLEYVVFHDPNLSGWTRLHYRPHDLPLSTLTNISLTDQEGHTAHIAGFDQILEEAEKSGQKLLIDFKTSELDSPQIVENFLGKYQQRLEQGQHQLQTADQEFMKRVLSHSPKFETVLIMNSILEEQFPGLTGFSVPLSDLTPELHDYIKASKKFLYVWTVNDEAGVTQADDLAVDGIISDFPGKTQDQLNHTLVYSKYKDYYHKQLENLLIFPSLK</sequence>
<evidence type="ECO:0000313" key="3">
    <source>
        <dbReference type="EMBL" id="RRR52455.1"/>
    </source>
</evidence>
<name>A0A3R8R7L5_STRSU</name>
<feature type="transmembrane region" description="Helical" evidence="1">
    <location>
        <begin position="61"/>
        <end position="83"/>
    </location>
</feature>
<evidence type="ECO:0000313" key="4">
    <source>
        <dbReference type="Proteomes" id="UP000274117"/>
    </source>
</evidence>
<dbReference type="GO" id="GO:0006629">
    <property type="term" value="P:lipid metabolic process"/>
    <property type="evidence" value="ECO:0007669"/>
    <property type="project" value="InterPro"/>
</dbReference>
<dbReference type="PROSITE" id="PS51704">
    <property type="entry name" value="GP_PDE"/>
    <property type="match status" value="1"/>
</dbReference>
<keyword evidence="1" id="KW-0812">Transmembrane</keyword>
<dbReference type="Proteomes" id="UP000274117">
    <property type="component" value="Unassembled WGS sequence"/>
</dbReference>
<keyword evidence="1" id="KW-1133">Transmembrane helix</keyword>
<dbReference type="Pfam" id="PF03009">
    <property type="entry name" value="GDPD"/>
    <property type="match status" value="1"/>
</dbReference>
<feature type="transmembrane region" description="Helical" evidence="1">
    <location>
        <begin position="21"/>
        <end position="41"/>
    </location>
</feature>
<comment type="caution">
    <text evidence="3">The sequence shown here is derived from an EMBL/GenBank/DDBJ whole genome shotgun (WGS) entry which is preliminary data.</text>
</comment>